<name>A0A5D2QJM5_GOSTO</name>
<keyword evidence="3" id="KW-1185">Reference proteome</keyword>
<dbReference type="EMBL" id="CM017614">
    <property type="protein sequence ID" value="TYI28609.1"/>
    <property type="molecule type" value="Genomic_DNA"/>
</dbReference>
<gene>
    <name evidence="2" type="ORF">ES332_A05G256200v1</name>
</gene>
<proteinExistence type="predicted"/>
<protein>
    <submittedName>
        <fullName evidence="2">Uncharacterized protein</fullName>
    </submittedName>
</protein>
<dbReference type="AlphaFoldDB" id="A0A5D2QJM5"/>
<evidence type="ECO:0000256" key="1">
    <source>
        <dbReference type="SAM" id="MobiDB-lite"/>
    </source>
</evidence>
<sequence length="172" mass="19693">MPEIQIDMKMTKVSKKNANVLEAGDGEENNKFNDGIDSLGKCMTTVEEKLQKNQSSMIENQIDEVEIKNYEEWEATQQPRYDRSSWRRLDRKENFDVNMSEKILGKYKFNHEGLVENVTYPTNESPVKKAKANKDREDGYVNSDCKQTVSHVSSELTKVILAAANGQADRKP</sequence>
<feature type="region of interest" description="Disordered" evidence="1">
    <location>
        <begin position="123"/>
        <end position="143"/>
    </location>
</feature>
<organism evidence="2 3">
    <name type="scientific">Gossypium tomentosum</name>
    <name type="common">Hawaiian cotton</name>
    <name type="synonym">Gossypium sandvicense</name>
    <dbReference type="NCBI Taxonomy" id="34277"/>
    <lineage>
        <taxon>Eukaryota</taxon>
        <taxon>Viridiplantae</taxon>
        <taxon>Streptophyta</taxon>
        <taxon>Embryophyta</taxon>
        <taxon>Tracheophyta</taxon>
        <taxon>Spermatophyta</taxon>
        <taxon>Magnoliopsida</taxon>
        <taxon>eudicotyledons</taxon>
        <taxon>Gunneridae</taxon>
        <taxon>Pentapetalae</taxon>
        <taxon>rosids</taxon>
        <taxon>malvids</taxon>
        <taxon>Malvales</taxon>
        <taxon>Malvaceae</taxon>
        <taxon>Malvoideae</taxon>
        <taxon>Gossypium</taxon>
    </lineage>
</organism>
<accession>A0A5D2QJM5</accession>
<dbReference type="Proteomes" id="UP000322667">
    <property type="component" value="Chromosome A05"/>
</dbReference>
<reference evidence="2 3" key="1">
    <citation type="submission" date="2019-07" db="EMBL/GenBank/DDBJ databases">
        <title>WGS assembly of Gossypium tomentosum.</title>
        <authorList>
            <person name="Chen Z.J."/>
            <person name="Sreedasyam A."/>
            <person name="Ando A."/>
            <person name="Song Q."/>
            <person name="De L."/>
            <person name="Hulse-Kemp A."/>
            <person name="Ding M."/>
            <person name="Ye W."/>
            <person name="Kirkbride R."/>
            <person name="Jenkins J."/>
            <person name="Plott C."/>
            <person name="Lovell J."/>
            <person name="Lin Y.-M."/>
            <person name="Vaughn R."/>
            <person name="Liu B."/>
            <person name="Li W."/>
            <person name="Simpson S."/>
            <person name="Scheffler B."/>
            <person name="Saski C."/>
            <person name="Grover C."/>
            <person name="Hu G."/>
            <person name="Conover J."/>
            <person name="Carlson J."/>
            <person name="Shu S."/>
            <person name="Boston L."/>
            <person name="Williams M."/>
            <person name="Peterson D."/>
            <person name="Mcgee K."/>
            <person name="Jones D."/>
            <person name="Wendel J."/>
            <person name="Stelly D."/>
            <person name="Grimwood J."/>
            <person name="Schmutz J."/>
        </authorList>
    </citation>
    <scope>NUCLEOTIDE SEQUENCE [LARGE SCALE GENOMIC DNA]</scope>
    <source>
        <strain evidence="2">7179.01</strain>
    </source>
</reference>
<evidence type="ECO:0000313" key="3">
    <source>
        <dbReference type="Proteomes" id="UP000322667"/>
    </source>
</evidence>
<evidence type="ECO:0000313" key="2">
    <source>
        <dbReference type="EMBL" id="TYI28609.1"/>
    </source>
</evidence>